<feature type="domain" description="DUF5726" evidence="1">
    <location>
        <begin position="2"/>
        <end position="52"/>
    </location>
</feature>
<dbReference type="AlphaFoldDB" id="A0A0R3W465"/>
<dbReference type="WBParaSite" id="TASK_0000478501-mRNA-1">
    <property type="protein sequence ID" value="TASK_0000478501-mRNA-1"/>
    <property type="gene ID" value="TASK_0000478501"/>
</dbReference>
<evidence type="ECO:0000313" key="3">
    <source>
        <dbReference type="Proteomes" id="UP000282613"/>
    </source>
</evidence>
<dbReference type="EMBL" id="UYRS01018371">
    <property type="protein sequence ID" value="VDK33990.1"/>
    <property type="molecule type" value="Genomic_DNA"/>
</dbReference>
<dbReference type="Pfam" id="PF18996">
    <property type="entry name" value="DUF5726"/>
    <property type="match status" value="1"/>
</dbReference>
<dbReference type="InterPro" id="IPR043784">
    <property type="entry name" value="DUF5726"/>
</dbReference>
<protein>
    <submittedName>
        <fullName evidence="4">DUF5726 domain-containing protein</fullName>
    </submittedName>
</protein>
<keyword evidence="3" id="KW-1185">Reference proteome</keyword>
<accession>A0A0R3W465</accession>
<evidence type="ECO:0000313" key="2">
    <source>
        <dbReference type="EMBL" id="VDK33990.1"/>
    </source>
</evidence>
<reference evidence="4" key="1">
    <citation type="submission" date="2017-02" db="UniProtKB">
        <authorList>
            <consortium name="WormBaseParasite"/>
        </authorList>
    </citation>
    <scope>IDENTIFICATION</scope>
</reference>
<organism evidence="4">
    <name type="scientific">Taenia asiatica</name>
    <name type="common">Asian tapeworm</name>
    <dbReference type="NCBI Taxonomy" id="60517"/>
    <lineage>
        <taxon>Eukaryota</taxon>
        <taxon>Metazoa</taxon>
        <taxon>Spiralia</taxon>
        <taxon>Lophotrochozoa</taxon>
        <taxon>Platyhelminthes</taxon>
        <taxon>Cestoda</taxon>
        <taxon>Eucestoda</taxon>
        <taxon>Cyclophyllidea</taxon>
        <taxon>Taeniidae</taxon>
        <taxon>Taenia</taxon>
    </lineage>
</organism>
<gene>
    <name evidence="2" type="ORF">TASK_LOCUS4786</name>
</gene>
<proteinExistence type="predicted"/>
<sequence length="135" mass="14869">MNARISDDSVTGQCFETSPQLVIDQQLQILAKAFFVATKKPGEDDEDHAWNLQHLAELVIQDYVQQMVIKGTMPFKVDIAWSVILSVGFLYNTKVVLDPAEDAFSTKQSLEANAVVLRTEGGSNDICNASFDTTA</sequence>
<evidence type="ECO:0000259" key="1">
    <source>
        <dbReference type="Pfam" id="PF18996"/>
    </source>
</evidence>
<name>A0A0R3W465_TAEAS</name>
<evidence type="ECO:0000313" key="4">
    <source>
        <dbReference type="WBParaSite" id="TASK_0000478501-mRNA-1"/>
    </source>
</evidence>
<reference evidence="2 3" key="2">
    <citation type="submission" date="2018-11" db="EMBL/GenBank/DDBJ databases">
        <authorList>
            <consortium name="Pathogen Informatics"/>
        </authorList>
    </citation>
    <scope>NUCLEOTIDE SEQUENCE [LARGE SCALE GENOMIC DNA]</scope>
</reference>
<dbReference type="Proteomes" id="UP000282613">
    <property type="component" value="Unassembled WGS sequence"/>
</dbReference>